<proteinExistence type="predicted"/>
<evidence type="ECO:0000256" key="3">
    <source>
        <dbReference type="ARBA" id="ARBA00023136"/>
    </source>
</evidence>
<feature type="chain" id="PRO_5031420014" evidence="7">
    <location>
        <begin position="18"/>
        <end position="40"/>
    </location>
</feature>
<reference evidence="8 9" key="1">
    <citation type="submission" date="2020-01" db="EMBL/GenBank/DDBJ databases">
        <title>Whole genome and functional gene identification of agarase of Vibrio HN897.</title>
        <authorList>
            <person name="Liu Y."/>
            <person name="Zhao Z."/>
        </authorList>
    </citation>
    <scope>NUCLEOTIDE SEQUENCE [LARGE SCALE GENOMIC DNA]</scope>
    <source>
        <strain evidence="8 9">HN897</strain>
    </source>
</reference>
<gene>
    <name evidence="8" type="ORF">GT360_00750</name>
</gene>
<dbReference type="KEGG" id="vas:GT360_00750"/>
<organism evidence="8 9">
    <name type="scientific">Vibrio astriarenae</name>
    <dbReference type="NCBI Taxonomy" id="1481923"/>
    <lineage>
        <taxon>Bacteria</taxon>
        <taxon>Pseudomonadati</taxon>
        <taxon>Pseudomonadota</taxon>
        <taxon>Gammaproteobacteria</taxon>
        <taxon>Vibrionales</taxon>
        <taxon>Vibrionaceae</taxon>
        <taxon>Vibrio</taxon>
    </lineage>
</organism>
<dbReference type="AlphaFoldDB" id="A0A7Z2YCE0"/>
<accession>A0A7Z2YCE0</accession>
<keyword evidence="9" id="KW-1185">Reference proteome</keyword>
<sequence length="40" mass="4316">MKKSLVVMFIVSTLAIAGCGQSGALYLPQDDTQSEQTQQQ</sequence>
<evidence type="ECO:0000256" key="6">
    <source>
        <dbReference type="ARBA" id="ARBA00023288"/>
    </source>
</evidence>
<keyword evidence="3" id="KW-0472">Membrane</keyword>
<name>A0A7Z2YCE0_9VIBR</name>
<evidence type="ECO:0000256" key="1">
    <source>
        <dbReference type="ARBA" id="ARBA00004459"/>
    </source>
</evidence>
<evidence type="ECO:0000256" key="5">
    <source>
        <dbReference type="ARBA" id="ARBA00023237"/>
    </source>
</evidence>
<evidence type="ECO:0000256" key="4">
    <source>
        <dbReference type="ARBA" id="ARBA00023139"/>
    </source>
</evidence>
<evidence type="ECO:0000256" key="2">
    <source>
        <dbReference type="ARBA" id="ARBA00022729"/>
    </source>
</evidence>
<comment type="subcellular location">
    <subcellularLocation>
        <location evidence="1">Cell outer membrane</location>
        <topology evidence="1">Lipid-anchor</topology>
    </subcellularLocation>
</comment>
<dbReference type="InterPro" id="IPR032831">
    <property type="entry name" value="LptM_cons"/>
</dbReference>
<keyword evidence="4" id="KW-0564">Palmitate</keyword>
<dbReference type="PROSITE" id="PS51257">
    <property type="entry name" value="PROKAR_LIPOPROTEIN"/>
    <property type="match status" value="1"/>
</dbReference>
<dbReference type="Proteomes" id="UP000464262">
    <property type="component" value="Chromosome 1"/>
</dbReference>
<dbReference type="RefSeq" id="WP_164647072.1">
    <property type="nucleotide sequence ID" value="NZ_CP047475.1"/>
</dbReference>
<keyword evidence="6" id="KW-0449">Lipoprotein</keyword>
<dbReference type="NCBIfam" id="NF047847">
    <property type="entry name" value="SS_mature_LptM"/>
    <property type="match status" value="1"/>
</dbReference>
<keyword evidence="2 7" id="KW-0732">Signal</keyword>
<dbReference type="EMBL" id="CP047475">
    <property type="protein sequence ID" value="QIA62162.1"/>
    <property type="molecule type" value="Genomic_DNA"/>
</dbReference>
<evidence type="ECO:0000256" key="7">
    <source>
        <dbReference type="SAM" id="SignalP"/>
    </source>
</evidence>
<feature type="signal peptide" evidence="7">
    <location>
        <begin position="1"/>
        <end position="17"/>
    </location>
</feature>
<dbReference type="Pfam" id="PF13627">
    <property type="entry name" value="LptM_cons"/>
    <property type="match status" value="1"/>
</dbReference>
<evidence type="ECO:0000313" key="9">
    <source>
        <dbReference type="Proteomes" id="UP000464262"/>
    </source>
</evidence>
<evidence type="ECO:0000313" key="8">
    <source>
        <dbReference type="EMBL" id="QIA62162.1"/>
    </source>
</evidence>
<protein>
    <submittedName>
        <fullName evidence="8">Lipopeptide</fullName>
    </submittedName>
</protein>
<keyword evidence="5" id="KW-0998">Cell outer membrane</keyword>
<dbReference type="GO" id="GO:0009279">
    <property type="term" value="C:cell outer membrane"/>
    <property type="evidence" value="ECO:0007669"/>
    <property type="project" value="UniProtKB-SubCell"/>
</dbReference>